<dbReference type="PANTHER" id="PTHR24014:SF4">
    <property type="entry name" value="2-OXOGLUTARATE AND IRON-DEPENDENT OXYGENASE DOMAIN-CONTAINING PROTEIN 2"/>
    <property type="match status" value="1"/>
</dbReference>
<keyword evidence="2" id="KW-0560">Oxidoreductase</keyword>
<evidence type="ECO:0000313" key="4">
    <source>
        <dbReference type="EMBL" id="CAE0371351.1"/>
    </source>
</evidence>
<evidence type="ECO:0000259" key="3">
    <source>
        <dbReference type="PROSITE" id="PS51471"/>
    </source>
</evidence>
<organism evidence="4">
    <name type="scientific">Aureoumbra lagunensis</name>
    <dbReference type="NCBI Taxonomy" id="44058"/>
    <lineage>
        <taxon>Eukaryota</taxon>
        <taxon>Sar</taxon>
        <taxon>Stramenopiles</taxon>
        <taxon>Ochrophyta</taxon>
        <taxon>Pelagophyceae</taxon>
        <taxon>Pelagomonadales</taxon>
        <taxon>Aureoumbra</taxon>
    </lineage>
</organism>
<evidence type="ECO:0000256" key="2">
    <source>
        <dbReference type="RuleBase" id="RU003682"/>
    </source>
</evidence>
<name>A0A7S3K389_9STRA</name>
<keyword evidence="1" id="KW-0847">Vitamin C</keyword>
<sequence length="316" mass="35152">MRLVLWPKGFTFAMAASAISSKQSVDPNRSALSLVRRLEAPRALVERGGDVEGVEFWEEYADLLDEARQEFGCKHQRVYTPSFDDCFVPEIVEALENNDVDLRKLVKPTTVNGVYALRLLNDEFIADLIDEFEHLRSSGIPLRRPNGMNRHGCILSHLGFQEGFLNSTLAPVLRKLGLALYPKALRAEDLNGEVYGFSVRYEAISGGDIQLAEHADGSALTFNLCLGGGKSSFDGGHLLFRGVRFHEEDAHLQQQQAIPHEPGVALIHLGQHLHAAATLQSGIRENLVLWLTGKHGYVRIAPYADEESDDMGRVFY</sequence>
<comment type="similarity">
    <text evidence="2">Belongs to the iron/ascorbate-dependent oxidoreductase family.</text>
</comment>
<dbReference type="GO" id="GO:0016491">
    <property type="term" value="F:oxidoreductase activity"/>
    <property type="evidence" value="ECO:0007669"/>
    <property type="project" value="UniProtKB-KW"/>
</dbReference>
<dbReference type="InterPro" id="IPR005123">
    <property type="entry name" value="Oxoglu/Fe-dep_dioxygenase_dom"/>
</dbReference>
<evidence type="ECO:0000256" key="1">
    <source>
        <dbReference type="ARBA" id="ARBA00022896"/>
    </source>
</evidence>
<dbReference type="Pfam" id="PF25238">
    <property type="entry name" value="OGFOD2-like"/>
    <property type="match status" value="1"/>
</dbReference>
<dbReference type="PROSITE" id="PS51471">
    <property type="entry name" value="FE2OG_OXY"/>
    <property type="match status" value="1"/>
</dbReference>
<dbReference type="EMBL" id="HBIJ01018411">
    <property type="protein sequence ID" value="CAE0371351.1"/>
    <property type="molecule type" value="Transcribed_RNA"/>
</dbReference>
<dbReference type="GO" id="GO:0031418">
    <property type="term" value="F:L-ascorbic acid binding"/>
    <property type="evidence" value="ECO:0007669"/>
    <property type="project" value="UniProtKB-KW"/>
</dbReference>
<proteinExistence type="inferred from homology"/>
<dbReference type="AlphaFoldDB" id="A0A7S3K389"/>
<reference evidence="4" key="1">
    <citation type="submission" date="2021-01" db="EMBL/GenBank/DDBJ databases">
        <authorList>
            <person name="Corre E."/>
            <person name="Pelletier E."/>
            <person name="Niang G."/>
            <person name="Scheremetjew M."/>
            <person name="Finn R."/>
            <person name="Kale V."/>
            <person name="Holt S."/>
            <person name="Cochrane G."/>
            <person name="Meng A."/>
            <person name="Brown T."/>
            <person name="Cohen L."/>
        </authorList>
    </citation>
    <scope>NUCLEOTIDE SEQUENCE</scope>
    <source>
        <strain evidence="4">CCMP1510</strain>
    </source>
</reference>
<keyword evidence="2" id="KW-0479">Metal-binding</keyword>
<dbReference type="PANTHER" id="PTHR24014">
    <property type="entry name" value="2-OXOGLUTARATE AND IRON-DEPENDENT OXYGENASE DOMAIN-CONTAINING PROTEIN 2"/>
    <property type="match status" value="1"/>
</dbReference>
<feature type="domain" description="Fe2OG dioxygenase" evidence="3">
    <location>
        <begin position="168"/>
        <end position="293"/>
    </location>
</feature>
<dbReference type="GO" id="GO:0046872">
    <property type="term" value="F:metal ion binding"/>
    <property type="evidence" value="ECO:0007669"/>
    <property type="project" value="UniProtKB-KW"/>
</dbReference>
<protein>
    <recommendedName>
        <fullName evidence="3">Fe2OG dioxygenase domain-containing protein</fullName>
    </recommendedName>
</protein>
<accession>A0A7S3K389</accession>
<gene>
    <name evidence="4" type="ORF">ALAG00032_LOCUS12133</name>
</gene>
<keyword evidence="2" id="KW-0408">Iron</keyword>